<dbReference type="HOGENOM" id="CLU_2532787_0_0_11"/>
<evidence type="ECO:0000256" key="1">
    <source>
        <dbReference type="SAM" id="Phobius"/>
    </source>
</evidence>
<comment type="caution">
    <text evidence="2">The sequence shown here is derived from an EMBL/GenBank/DDBJ whole genome shotgun (WGS) entry which is preliminary data.</text>
</comment>
<keyword evidence="1" id="KW-0472">Membrane</keyword>
<accession>U2S847</accession>
<keyword evidence="1" id="KW-0812">Transmembrane</keyword>
<evidence type="ECO:0000313" key="2">
    <source>
        <dbReference type="EMBL" id="ERK61823.1"/>
    </source>
</evidence>
<dbReference type="AlphaFoldDB" id="U2S847"/>
<protein>
    <submittedName>
        <fullName evidence="2">Uncharacterized protein</fullName>
    </submittedName>
</protein>
<feature type="non-terminal residue" evidence="2">
    <location>
        <position position="1"/>
    </location>
</feature>
<evidence type="ECO:0000313" key="3">
    <source>
        <dbReference type="Proteomes" id="UP000016605"/>
    </source>
</evidence>
<name>U2S847_LEIAQ</name>
<dbReference type="PATRIC" id="fig|1358026.3.peg.3875"/>
<dbReference type="Proteomes" id="UP000016605">
    <property type="component" value="Unassembled WGS sequence"/>
</dbReference>
<dbReference type="EMBL" id="AWVQ01000931">
    <property type="protein sequence ID" value="ERK61823.1"/>
    <property type="molecule type" value="Genomic_DNA"/>
</dbReference>
<feature type="transmembrane region" description="Helical" evidence="1">
    <location>
        <begin position="7"/>
        <end position="27"/>
    </location>
</feature>
<dbReference type="RefSeq" id="WP_021756237.1">
    <property type="nucleotide sequence ID" value="NZ_KI271935.1"/>
</dbReference>
<organism evidence="2 3">
    <name type="scientific">Leifsonia aquatica ATCC 14665</name>
    <dbReference type="NCBI Taxonomy" id="1358026"/>
    <lineage>
        <taxon>Bacteria</taxon>
        <taxon>Bacillati</taxon>
        <taxon>Actinomycetota</taxon>
        <taxon>Actinomycetes</taxon>
        <taxon>Micrococcales</taxon>
        <taxon>Microbacteriaceae</taxon>
        <taxon>Leifsonia</taxon>
    </lineage>
</organism>
<sequence>VVVVREVLVGAMFVGPMIVLGVTVAGLPVPAVASPRTPGAAGTPRVWTAAAEGSVTPRPGRPAARLIATYRHQRALDQRHHVR</sequence>
<gene>
    <name evidence="2" type="ORF">N136_04832</name>
</gene>
<reference evidence="2 3" key="1">
    <citation type="submission" date="2013-08" db="EMBL/GenBank/DDBJ databases">
        <authorList>
            <person name="Weinstock G."/>
            <person name="Sodergren E."/>
            <person name="Wylie T."/>
            <person name="Fulton L."/>
            <person name="Fulton R."/>
            <person name="Fronick C."/>
            <person name="O'Laughlin M."/>
            <person name="Godfrey J."/>
            <person name="Miner T."/>
            <person name="Herter B."/>
            <person name="Appelbaum E."/>
            <person name="Cordes M."/>
            <person name="Lek S."/>
            <person name="Wollam A."/>
            <person name="Pepin K.H."/>
            <person name="Palsikar V.B."/>
            <person name="Mitreva M."/>
            <person name="Wilson R.K."/>
        </authorList>
    </citation>
    <scope>NUCLEOTIDE SEQUENCE [LARGE SCALE GENOMIC DNA]</scope>
    <source>
        <strain evidence="2 3">ATCC 14665</strain>
    </source>
</reference>
<keyword evidence="1" id="KW-1133">Transmembrane helix</keyword>
<proteinExistence type="predicted"/>